<evidence type="ECO:0000313" key="10">
    <source>
        <dbReference type="EMBL" id="EME83453.1"/>
    </source>
</evidence>
<evidence type="ECO:0000256" key="3">
    <source>
        <dbReference type="ARBA" id="ARBA00022679"/>
    </source>
</evidence>
<dbReference type="Proteomes" id="UP000016932">
    <property type="component" value="Unassembled WGS sequence"/>
</dbReference>
<dbReference type="Gene3D" id="1.10.510.10">
    <property type="entry name" value="Transferase(Phosphotransferase) domain 1"/>
    <property type="match status" value="1"/>
</dbReference>
<keyword evidence="11" id="KW-1185">Reference proteome</keyword>
<evidence type="ECO:0000256" key="2">
    <source>
        <dbReference type="ARBA" id="ARBA00012513"/>
    </source>
</evidence>
<evidence type="ECO:0000259" key="9">
    <source>
        <dbReference type="PROSITE" id="PS50011"/>
    </source>
</evidence>
<gene>
    <name evidence="10" type="ORF">MYCFIDRAFT_196727</name>
</gene>
<dbReference type="GO" id="GO:0005524">
    <property type="term" value="F:ATP binding"/>
    <property type="evidence" value="ECO:0007669"/>
    <property type="project" value="UniProtKB-UniRule"/>
</dbReference>
<dbReference type="SMART" id="SM00220">
    <property type="entry name" value="S_TKc"/>
    <property type="match status" value="1"/>
</dbReference>
<evidence type="ECO:0000256" key="6">
    <source>
        <dbReference type="ARBA" id="ARBA00022840"/>
    </source>
</evidence>
<organism evidence="10 11">
    <name type="scientific">Pseudocercospora fijiensis (strain CIRAD86)</name>
    <name type="common">Black leaf streak disease fungus</name>
    <name type="synonym">Mycosphaerella fijiensis</name>
    <dbReference type="NCBI Taxonomy" id="383855"/>
    <lineage>
        <taxon>Eukaryota</taxon>
        <taxon>Fungi</taxon>
        <taxon>Dikarya</taxon>
        <taxon>Ascomycota</taxon>
        <taxon>Pezizomycotina</taxon>
        <taxon>Dothideomycetes</taxon>
        <taxon>Dothideomycetidae</taxon>
        <taxon>Mycosphaerellales</taxon>
        <taxon>Mycosphaerellaceae</taxon>
        <taxon>Pseudocercospora</taxon>
    </lineage>
</organism>
<dbReference type="PROSITE" id="PS00108">
    <property type="entry name" value="PROTEIN_KINASE_ST"/>
    <property type="match status" value="1"/>
</dbReference>
<dbReference type="VEuPathDB" id="FungiDB:MYCFIDRAFT_196727"/>
<comment type="similarity">
    <text evidence="1">Belongs to the protein kinase superfamily. NEK Ser/Thr protein kinase family. NIMA subfamily.</text>
</comment>
<dbReference type="PROSITE" id="PS00107">
    <property type="entry name" value="PROTEIN_KINASE_ATP"/>
    <property type="match status" value="1"/>
</dbReference>
<dbReference type="GeneID" id="19335603"/>
<protein>
    <recommendedName>
        <fullName evidence="2">non-specific serine/threonine protein kinase</fullName>
        <ecNumber evidence="2">2.7.11.1</ecNumber>
    </recommendedName>
</protein>
<dbReference type="EC" id="2.7.11.1" evidence="2"/>
<keyword evidence="4 7" id="KW-0547">Nucleotide-binding</keyword>
<dbReference type="RefSeq" id="XP_007926667.1">
    <property type="nucleotide sequence ID" value="XM_007928476.1"/>
</dbReference>
<feature type="binding site" evidence="7">
    <location>
        <position position="249"/>
    </location>
    <ligand>
        <name>ATP</name>
        <dbReference type="ChEBI" id="CHEBI:30616"/>
    </ligand>
</feature>
<dbReference type="EMBL" id="KB446558">
    <property type="protein sequence ID" value="EME83453.1"/>
    <property type="molecule type" value="Genomic_DNA"/>
</dbReference>
<evidence type="ECO:0000256" key="5">
    <source>
        <dbReference type="ARBA" id="ARBA00022777"/>
    </source>
</evidence>
<dbReference type="AlphaFoldDB" id="M3B257"/>
<dbReference type="eggNOG" id="KOG0583">
    <property type="taxonomic scope" value="Eukaryota"/>
</dbReference>
<proteinExistence type="inferred from homology"/>
<dbReference type="GO" id="GO:0004674">
    <property type="term" value="F:protein serine/threonine kinase activity"/>
    <property type="evidence" value="ECO:0007669"/>
    <property type="project" value="UniProtKB-EC"/>
</dbReference>
<dbReference type="InterPro" id="IPR011009">
    <property type="entry name" value="Kinase-like_dom_sf"/>
</dbReference>
<keyword evidence="3" id="KW-0808">Transferase</keyword>
<accession>M3B257</accession>
<feature type="region of interest" description="Disordered" evidence="8">
    <location>
        <begin position="186"/>
        <end position="210"/>
    </location>
</feature>
<keyword evidence="5" id="KW-0418">Kinase</keyword>
<dbReference type="InterPro" id="IPR008271">
    <property type="entry name" value="Ser/Thr_kinase_AS"/>
</dbReference>
<dbReference type="PROSITE" id="PS50011">
    <property type="entry name" value="PROTEIN_KINASE_DOM"/>
    <property type="match status" value="1"/>
</dbReference>
<dbReference type="Pfam" id="PF00069">
    <property type="entry name" value="Pkinase"/>
    <property type="match status" value="1"/>
</dbReference>
<dbReference type="OrthoDB" id="310217at2759"/>
<evidence type="ECO:0000256" key="4">
    <source>
        <dbReference type="ARBA" id="ARBA00022741"/>
    </source>
</evidence>
<dbReference type="SUPFAM" id="SSF56112">
    <property type="entry name" value="Protein kinase-like (PK-like)"/>
    <property type="match status" value="1"/>
</dbReference>
<evidence type="ECO:0000256" key="7">
    <source>
        <dbReference type="PROSITE-ProRule" id="PRU10141"/>
    </source>
</evidence>
<evidence type="ECO:0000313" key="11">
    <source>
        <dbReference type="Proteomes" id="UP000016932"/>
    </source>
</evidence>
<dbReference type="STRING" id="383855.M3B257"/>
<dbReference type="KEGG" id="pfj:MYCFIDRAFT_196727"/>
<dbReference type="PANTHER" id="PTHR43671">
    <property type="entry name" value="SERINE/THREONINE-PROTEIN KINASE NEK"/>
    <property type="match status" value="1"/>
</dbReference>
<evidence type="ECO:0000256" key="8">
    <source>
        <dbReference type="SAM" id="MobiDB-lite"/>
    </source>
</evidence>
<keyword evidence="6 7" id="KW-0067">ATP-binding</keyword>
<sequence>MAPQKRKRKFEDFDDQNVYIEYRKKRQGVDGRSRDGKKVISAATRTWEGLSAEQRSTEANRIRAAVAEGKKLADIEDVEFSNADGAASPTGKRTDDGAALESTDEMLQAVPAVPGGIENGSAGNNQPSDPTVSQSFDTSQPPIAQNTTAIVNNAVSGETQEAQQLRAPLTFISLKNRWTDIAKDDAVTTNKPGNAGKEPRRKVAAANPPVSDDRTWVGQRYLGGGGYGTAHAYFALDNNGNIMARIVVKDSWITSSHWSSFWFWHKDPENSDDRIPVEVQAMLNMKDKAGSDGVVQHLFHEVYRERMAYRVIMSYCGHGNLFESTCHYADSKIKPKPFPPEPFVWAVFDALADVCLLLEFGSTDEAKAVENWKQIVHRDFKTENVFLDSPSDKAFVMYPKPVLGDFGLCILTHAENDRENPLSYSDAQGTEGWQAPEQLPMMSTTTFEPRRVGKLLSWTNVWAAGAIVARLMDRVKDPSTPKYTKGKDSQFEWLKKATRDHYSQELQNLMKRCVAYEPGERITARELKKEILKYTSGGEEDRAKEYRNTSPGTFPTEDQLMYEKDQYAIGLSLPK</sequence>
<dbReference type="InterPro" id="IPR017441">
    <property type="entry name" value="Protein_kinase_ATP_BS"/>
</dbReference>
<feature type="compositionally biased region" description="Polar residues" evidence="8">
    <location>
        <begin position="121"/>
        <end position="142"/>
    </location>
</feature>
<dbReference type="InterPro" id="IPR000719">
    <property type="entry name" value="Prot_kinase_dom"/>
</dbReference>
<evidence type="ECO:0000256" key="1">
    <source>
        <dbReference type="ARBA" id="ARBA00010886"/>
    </source>
</evidence>
<dbReference type="InterPro" id="IPR050660">
    <property type="entry name" value="NEK_Ser/Thr_kinase"/>
</dbReference>
<reference evidence="10 11" key="1">
    <citation type="journal article" date="2012" name="PLoS Pathog.">
        <title>Diverse lifestyles and strategies of plant pathogenesis encoded in the genomes of eighteen Dothideomycetes fungi.</title>
        <authorList>
            <person name="Ohm R.A."/>
            <person name="Feau N."/>
            <person name="Henrissat B."/>
            <person name="Schoch C.L."/>
            <person name="Horwitz B.A."/>
            <person name="Barry K.W."/>
            <person name="Condon B.J."/>
            <person name="Copeland A.C."/>
            <person name="Dhillon B."/>
            <person name="Glaser F."/>
            <person name="Hesse C.N."/>
            <person name="Kosti I."/>
            <person name="LaButti K."/>
            <person name="Lindquist E.A."/>
            <person name="Lucas S."/>
            <person name="Salamov A.A."/>
            <person name="Bradshaw R.E."/>
            <person name="Ciuffetti L."/>
            <person name="Hamelin R.C."/>
            <person name="Kema G.H.J."/>
            <person name="Lawrence C."/>
            <person name="Scott J.A."/>
            <person name="Spatafora J.W."/>
            <person name="Turgeon B.G."/>
            <person name="de Wit P.J.G.M."/>
            <person name="Zhong S."/>
            <person name="Goodwin S.B."/>
            <person name="Grigoriev I.V."/>
        </authorList>
    </citation>
    <scope>NUCLEOTIDE SEQUENCE [LARGE SCALE GENOMIC DNA]</scope>
    <source>
        <strain evidence="10 11">CIRAD86</strain>
    </source>
</reference>
<feature type="region of interest" description="Disordered" evidence="8">
    <location>
        <begin position="113"/>
        <end position="142"/>
    </location>
</feature>
<feature type="domain" description="Protein kinase" evidence="9">
    <location>
        <begin position="216"/>
        <end position="532"/>
    </location>
</feature>
<dbReference type="HOGENOM" id="CLU_474171_0_0_1"/>
<name>M3B257_PSEFD</name>
<dbReference type="PANTHER" id="PTHR43671:SF13">
    <property type="entry name" value="SERINE_THREONINE-PROTEIN KINASE NEK2"/>
    <property type="match status" value="1"/>
</dbReference>